<dbReference type="AlphaFoldDB" id="A0A0C3GJ11"/>
<keyword evidence="2" id="KW-1185">Reference proteome</keyword>
<organism evidence="1 2">
    <name type="scientific">Piloderma croceum (strain F 1598)</name>
    <dbReference type="NCBI Taxonomy" id="765440"/>
    <lineage>
        <taxon>Eukaryota</taxon>
        <taxon>Fungi</taxon>
        <taxon>Dikarya</taxon>
        <taxon>Basidiomycota</taxon>
        <taxon>Agaricomycotina</taxon>
        <taxon>Agaricomycetes</taxon>
        <taxon>Agaricomycetidae</taxon>
        <taxon>Atheliales</taxon>
        <taxon>Atheliaceae</taxon>
        <taxon>Piloderma</taxon>
    </lineage>
</organism>
<reference evidence="1 2" key="1">
    <citation type="submission" date="2014-04" db="EMBL/GenBank/DDBJ databases">
        <authorList>
            <consortium name="DOE Joint Genome Institute"/>
            <person name="Kuo A."/>
            <person name="Tarkka M."/>
            <person name="Buscot F."/>
            <person name="Kohler A."/>
            <person name="Nagy L.G."/>
            <person name="Floudas D."/>
            <person name="Copeland A."/>
            <person name="Barry K.W."/>
            <person name="Cichocki N."/>
            <person name="Veneault-Fourrey C."/>
            <person name="LaButti K."/>
            <person name="Lindquist E.A."/>
            <person name="Lipzen A."/>
            <person name="Lundell T."/>
            <person name="Morin E."/>
            <person name="Murat C."/>
            <person name="Sun H."/>
            <person name="Tunlid A."/>
            <person name="Henrissat B."/>
            <person name="Grigoriev I.V."/>
            <person name="Hibbett D.S."/>
            <person name="Martin F."/>
            <person name="Nordberg H.P."/>
            <person name="Cantor M.N."/>
            <person name="Hua S.X."/>
        </authorList>
    </citation>
    <scope>NUCLEOTIDE SEQUENCE [LARGE SCALE GENOMIC DNA]</scope>
    <source>
        <strain evidence="1 2">F 1598</strain>
    </source>
</reference>
<name>A0A0C3GJ11_PILCF</name>
<protein>
    <submittedName>
        <fullName evidence="1">Uncharacterized protein</fullName>
    </submittedName>
</protein>
<evidence type="ECO:0000313" key="1">
    <source>
        <dbReference type="EMBL" id="KIM91614.1"/>
    </source>
</evidence>
<reference evidence="2" key="2">
    <citation type="submission" date="2015-01" db="EMBL/GenBank/DDBJ databases">
        <title>Evolutionary Origins and Diversification of the Mycorrhizal Mutualists.</title>
        <authorList>
            <consortium name="DOE Joint Genome Institute"/>
            <consortium name="Mycorrhizal Genomics Consortium"/>
            <person name="Kohler A."/>
            <person name="Kuo A."/>
            <person name="Nagy L.G."/>
            <person name="Floudas D."/>
            <person name="Copeland A."/>
            <person name="Barry K.W."/>
            <person name="Cichocki N."/>
            <person name="Veneault-Fourrey C."/>
            <person name="LaButti K."/>
            <person name="Lindquist E.A."/>
            <person name="Lipzen A."/>
            <person name="Lundell T."/>
            <person name="Morin E."/>
            <person name="Murat C."/>
            <person name="Riley R."/>
            <person name="Ohm R."/>
            <person name="Sun H."/>
            <person name="Tunlid A."/>
            <person name="Henrissat B."/>
            <person name="Grigoriev I.V."/>
            <person name="Hibbett D.S."/>
            <person name="Martin F."/>
        </authorList>
    </citation>
    <scope>NUCLEOTIDE SEQUENCE [LARGE SCALE GENOMIC DNA]</scope>
    <source>
        <strain evidence="2">F 1598</strain>
    </source>
</reference>
<dbReference type="HOGENOM" id="CLU_1993461_0_0_1"/>
<gene>
    <name evidence="1" type="ORF">PILCRDRAFT_810900</name>
</gene>
<dbReference type="EMBL" id="KN832971">
    <property type="protein sequence ID" value="KIM91614.1"/>
    <property type="molecule type" value="Genomic_DNA"/>
</dbReference>
<proteinExistence type="predicted"/>
<dbReference type="Proteomes" id="UP000054166">
    <property type="component" value="Unassembled WGS sequence"/>
</dbReference>
<evidence type="ECO:0000313" key="2">
    <source>
        <dbReference type="Proteomes" id="UP000054166"/>
    </source>
</evidence>
<sequence>MTKRRENRLPRFGHFLLRFTLSSDLIIPSDLSLQQEVPDALKAGLGNPNRLYAFVSYIRYGNSLSCLLKKSPCVFYVDLGLGGTYQSRVKSIHRLVYWTLLAVPKRVPFFLNSLTVQFKLKAWQA</sequence>
<dbReference type="InParanoid" id="A0A0C3GJ11"/>
<accession>A0A0C3GJ11</accession>